<sequence>MIDIKDYYETILWPAPYVRQALKRSAQLPESLSALKNLYQYTFAEHRIFSTDTPFELPLSQKLEPQKPAELVAHDDNIPLSIVTITRNDDHVERMQERTQAFIDSLYWLSEHYAKPVELIIVEWNPPSDRKPLGAQFKFRKKHPYLSIIIITVPSEIHQNYQLADDLPLYQMIGKNVGIRRARGKFVLATNIDVLLSKELFEFITDDDLMPGRHYRSNRWDVDRTILDLDSPEVMLTEARNLCFQVNYPEGVKLKQDLNHTANSHDNHASGLAMSKLHTWACGDFQLLHRDDWAKLTGYSELDAYSFHLDSLFAITCHYAGIEEVALPDQFPHFHIDHTLGTPVKSNTYIINEKKALYHLCYMSLLRSDYQMQLRNDCYIFNEPHWGLSGFTLPYQQVSRADWEVTELTYQSIGENKSPASRQSPQYFQSNEKQYEEEVYTRFLSEAYFKTEIYLKTEHSAKKLFIWGAGKRGQIHMNQLSRRGISISGFIHGTNTPIADELDGIPVHSASDFLLSADVFILIASIFAEEIIQHLQSLGAKEGEQFLVLM</sequence>
<dbReference type="OrthoDB" id="7363441at2"/>
<dbReference type="Proteomes" id="UP000196027">
    <property type="component" value="Chromosome"/>
</dbReference>
<evidence type="ECO:0000313" key="1">
    <source>
        <dbReference type="EMBL" id="ARU57161.1"/>
    </source>
</evidence>
<name>A0A1Y0I9M5_9GAMM</name>
<reference evidence="1 2" key="1">
    <citation type="submission" date="2017-05" db="EMBL/GenBank/DDBJ databases">
        <title>Genomic insights into alkan degradation activity of Oleiphilus messinensis.</title>
        <authorList>
            <person name="Kozyavkin S.A."/>
            <person name="Slesarev A.I."/>
            <person name="Golyshin P.N."/>
            <person name="Korzhenkov A."/>
            <person name="Golyshina O.N."/>
            <person name="Toshchakov S.V."/>
        </authorList>
    </citation>
    <scope>NUCLEOTIDE SEQUENCE [LARGE SCALE GENOMIC DNA]</scope>
    <source>
        <strain evidence="1 2">ME102</strain>
    </source>
</reference>
<dbReference type="RefSeq" id="WP_087462083.1">
    <property type="nucleotide sequence ID" value="NZ_CP021425.1"/>
</dbReference>
<dbReference type="Gene3D" id="3.40.50.720">
    <property type="entry name" value="NAD(P)-binding Rossmann-like Domain"/>
    <property type="match status" value="1"/>
</dbReference>
<dbReference type="InterPro" id="IPR029044">
    <property type="entry name" value="Nucleotide-diphossugar_trans"/>
</dbReference>
<protein>
    <submittedName>
        <fullName evidence="1">Uncharacterized protein</fullName>
    </submittedName>
</protein>
<dbReference type="EMBL" id="CP021425">
    <property type="protein sequence ID" value="ARU57161.1"/>
    <property type="molecule type" value="Genomic_DNA"/>
</dbReference>
<dbReference type="AlphaFoldDB" id="A0A1Y0I9M5"/>
<organism evidence="1 2">
    <name type="scientific">Oleiphilus messinensis</name>
    <dbReference type="NCBI Taxonomy" id="141451"/>
    <lineage>
        <taxon>Bacteria</taxon>
        <taxon>Pseudomonadati</taxon>
        <taxon>Pseudomonadota</taxon>
        <taxon>Gammaproteobacteria</taxon>
        <taxon>Oceanospirillales</taxon>
        <taxon>Oleiphilaceae</taxon>
        <taxon>Oleiphilus</taxon>
    </lineage>
</organism>
<gene>
    <name evidence="1" type="ORF">OLMES_3118</name>
</gene>
<dbReference type="SUPFAM" id="SSF53448">
    <property type="entry name" value="Nucleotide-diphospho-sugar transferases"/>
    <property type="match status" value="1"/>
</dbReference>
<dbReference type="KEGG" id="ome:OLMES_3118"/>
<evidence type="ECO:0000313" key="2">
    <source>
        <dbReference type="Proteomes" id="UP000196027"/>
    </source>
</evidence>
<keyword evidence="2" id="KW-1185">Reference proteome</keyword>
<accession>A0A1Y0I9M5</accession>
<proteinExistence type="predicted"/>